<dbReference type="PROSITE" id="PS50043">
    <property type="entry name" value="HTH_LUXR_2"/>
    <property type="match status" value="1"/>
</dbReference>
<gene>
    <name evidence="9" type="ORF">NJQ99_03275</name>
</gene>
<sequence length="220" mass="23762">MSVHKETGSGSHPVATPRVAIVDDDAAVVRAVTFQLEGHGYSVVSYPNAEAFLQDAAAQLECALVDVRMPGMTGLQLQAALASQRPDLPLVFMTGHGDVEIAVQAMKAGAVDFIEKPFEEAALLAALERAVERGREAHAAARLREEIAARHATLTHRERQVMALVVEGQSNKMIARTLDISPRTVEVYRARVMEKMEAQSLAELVRLSLGANLEEGVDEA</sequence>
<evidence type="ECO:0000259" key="7">
    <source>
        <dbReference type="PROSITE" id="PS50043"/>
    </source>
</evidence>
<dbReference type="CDD" id="cd06170">
    <property type="entry name" value="LuxR_C_like"/>
    <property type="match status" value="1"/>
</dbReference>
<keyword evidence="3" id="KW-0805">Transcription regulation</keyword>
<accession>A0A9J6PFM9</accession>
<feature type="domain" description="Response regulatory" evidence="8">
    <location>
        <begin position="18"/>
        <end position="131"/>
    </location>
</feature>
<reference evidence="9" key="1">
    <citation type="submission" date="2022-06" db="EMBL/GenBank/DDBJ databases">
        <title>Isolation and Genomics of Futiania mangrovii gen. nov., sp. nov., a Rare and Metabolically-versatile member in the Class Alphaproteobacteria.</title>
        <authorList>
            <person name="Liu L."/>
            <person name="Huang W.-C."/>
            <person name="Pan J."/>
            <person name="Li J."/>
            <person name="Huang Y."/>
            <person name="Du H."/>
            <person name="Liu Y."/>
            <person name="Li M."/>
        </authorList>
    </citation>
    <scope>NUCLEOTIDE SEQUENCE</scope>
    <source>
        <strain evidence="9">FT118</strain>
    </source>
</reference>
<protein>
    <submittedName>
        <fullName evidence="9">Response regulator</fullName>
    </submittedName>
</protein>
<dbReference type="GO" id="GO:0006355">
    <property type="term" value="P:regulation of DNA-templated transcription"/>
    <property type="evidence" value="ECO:0007669"/>
    <property type="project" value="InterPro"/>
</dbReference>
<dbReference type="SMART" id="SM00421">
    <property type="entry name" value="HTH_LUXR"/>
    <property type="match status" value="1"/>
</dbReference>
<dbReference type="InterPro" id="IPR001789">
    <property type="entry name" value="Sig_transdc_resp-reg_receiver"/>
</dbReference>
<dbReference type="FunFam" id="3.40.50.2300:FF:000018">
    <property type="entry name" value="DNA-binding transcriptional regulator NtrC"/>
    <property type="match status" value="1"/>
</dbReference>
<dbReference type="GO" id="GO:0003677">
    <property type="term" value="F:DNA binding"/>
    <property type="evidence" value="ECO:0007669"/>
    <property type="project" value="UniProtKB-KW"/>
</dbReference>
<evidence type="ECO:0000256" key="4">
    <source>
        <dbReference type="ARBA" id="ARBA00023125"/>
    </source>
</evidence>
<dbReference type="Proteomes" id="UP001055804">
    <property type="component" value="Unassembled WGS sequence"/>
</dbReference>
<dbReference type="PROSITE" id="PS50110">
    <property type="entry name" value="RESPONSE_REGULATORY"/>
    <property type="match status" value="1"/>
</dbReference>
<keyword evidence="2" id="KW-0902">Two-component regulatory system</keyword>
<dbReference type="PANTHER" id="PTHR44688:SF16">
    <property type="entry name" value="DNA-BINDING TRANSCRIPTIONAL ACTIVATOR DEVR_DOSR"/>
    <property type="match status" value="1"/>
</dbReference>
<evidence type="ECO:0000256" key="1">
    <source>
        <dbReference type="ARBA" id="ARBA00022553"/>
    </source>
</evidence>
<dbReference type="PROSITE" id="PS00622">
    <property type="entry name" value="HTH_LUXR_1"/>
    <property type="match status" value="1"/>
</dbReference>
<dbReference type="RefSeq" id="WP_269331369.1">
    <property type="nucleotide sequence ID" value="NZ_JAMZFT010000001.1"/>
</dbReference>
<dbReference type="GO" id="GO:0000160">
    <property type="term" value="P:phosphorelay signal transduction system"/>
    <property type="evidence" value="ECO:0007669"/>
    <property type="project" value="UniProtKB-KW"/>
</dbReference>
<dbReference type="EMBL" id="JAMZFT010000001">
    <property type="protein sequence ID" value="MCP1335423.1"/>
    <property type="molecule type" value="Genomic_DNA"/>
</dbReference>
<dbReference type="Gene3D" id="1.10.10.10">
    <property type="entry name" value="Winged helix-like DNA-binding domain superfamily/Winged helix DNA-binding domain"/>
    <property type="match status" value="1"/>
</dbReference>
<keyword evidence="4" id="KW-0238">DNA-binding</keyword>
<evidence type="ECO:0000256" key="6">
    <source>
        <dbReference type="PROSITE-ProRule" id="PRU00169"/>
    </source>
</evidence>
<dbReference type="PANTHER" id="PTHR44688">
    <property type="entry name" value="DNA-BINDING TRANSCRIPTIONAL ACTIVATOR DEVR_DOSR"/>
    <property type="match status" value="1"/>
</dbReference>
<dbReference type="InterPro" id="IPR036388">
    <property type="entry name" value="WH-like_DNA-bd_sf"/>
</dbReference>
<dbReference type="InterPro" id="IPR000792">
    <property type="entry name" value="Tscrpt_reg_LuxR_C"/>
</dbReference>
<dbReference type="InterPro" id="IPR016032">
    <property type="entry name" value="Sig_transdc_resp-reg_C-effctor"/>
</dbReference>
<dbReference type="AlphaFoldDB" id="A0A9J6PFM9"/>
<dbReference type="SUPFAM" id="SSF46894">
    <property type="entry name" value="C-terminal effector domain of the bipartite response regulators"/>
    <property type="match status" value="1"/>
</dbReference>
<dbReference type="Pfam" id="PF00072">
    <property type="entry name" value="Response_reg"/>
    <property type="match status" value="1"/>
</dbReference>
<evidence type="ECO:0000256" key="5">
    <source>
        <dbReference type="ARBA" id="ARBA00023163"/>
    </source>
</evidence>
<proteinExistence type="predicted"/>
<feature type="modified residue" description="4-aspartylphosphate" evidence="6">
    <location>
        <position position="66"/>
    </location>
</feature>
<evidence type="ECO:0000313" key="9">
    <source>
        <dbReference type="EMBL" id="MCP1335423.1"/>
    </source>
</evidence>
<feature type="domain" description="HTH luxR-type" evidence="7">
    <location>
        <begin position="147"/>
        <end position="212"/>
    </location>
</feature>
<keyword evidence="1 6" id="KW-0597">Phosphoprotein</keyword>
<organism evidence="9 10">
    <name type="scientific">Futiania mangrovi</name>
    <dbReference type="NCBI Taxonomy" id="2959716"/>
    <lineage>
        <taxon>Bacteria</taxon>
        <taxon>Pseudomonadati</taxon>
        <taxon>Pseudomonadota</taxon>
        <taxon>Alphaproteobacteria</taxon>
        <taxon>Futianiales</taxon>
        <taxon>Futianiaceae</taxon>
        <taxon>Futiania</taxon>
    </lineage>
</organism>
<dbReference type="InterPro" id="IPR011006">
    <property type="entry name" value="CheY-like_superfamily"/>
</dbReference>
<evidence type="ECO:0000259" key="8">
    <source>
        <dbReference type="PROSITE" id="PS50110"/>
    </source>
</evidence>
<dbReference type="PRINTS" id="PR00038">
    <property type="entry name" value="HTHLUXR"/>
</dbReference>
<name>A0A9J6PFM9_9PROT</name>
<evidence type="ECO:0000313" key="10">
    <source>
        <dbReference type="Proteomes" id="UP001055804"/>
    </source>
</evidence>
<evidence type="ECO:0000256" key="3">
    <source>
        <dbReference type="ARBA" id="ARBA00023015"/>
    </source>
</evidence>
<keyword evidence="10" id="KW-1185">Reference proteome</keyword>
<keyword evidence="5" id="KW-0804">Transcription</keyword>
<dbReference type="SUPFAM" id="SSF52172">
    <property type="entry name" value="CheY-like"/>
    <property type="match status" value="1"/>
</dbReference>
<dbReference type="Gene3D" id="3.40.50.2300">
    <property type="match status" value="1"/>
</dbReference>
<comment type="caution">
    <text evidence="9">The sequence shown here is derived from an EMBL/GenBank/DDBJ whole genome shotgun (WGS) entry which is preliminary data.</text>
</comment>
<evidence type="ECO:0000256" key="2">
    <source>
        <dbReference type="ARBA" id="ARBA00023012"/>
    </source>
</evidence>
<dbReference type="SMART" id="SM00448">
    <property type="entry name" value="REC"/>
    <property type="match status" value="1"/>
</dbReference>
<dbReference type="Pfam" id="PF00196">
    <property type="entry name" value="GerE"/>
    <property type="match status" value="1"/>
</dbReference>